<evidence type="ECO:0000256" key="1">
    <source>
        <dbReference type="SAM" id="MobiDB-lite"/>
    </source>
</evidence>
<dbReference type="Proteomes" id="UP000658514">
    <property type="component" value="Unassembled WGS sequence"/>
</dbReference>
<evidence type="ECO:0008006" key="4">
    <source>
        <dbReference type="Google" id="ProtNLM"/>
    </source>
</evidence>
<proteinExistence type="predicted"/>
<feature type="region of interest" description="Disordered" evidence="1">
    <location>
        <begin position="1"/>
        <end position="33"/>
    </location>
</feature>
<organism evidence="2 3">
    <name type="scientific">Calothrix parietina FACHB-288</name>
    <dbReference type="NCBI Taxonomy" id="2692896"/>
    <lineage>
        <taxon>Bacteria</taxon>
        <taxon>Bacillati</taxon>
        <taxon>Cyanobacteriota</taxon>
        <taxon>Cyanophyceae</taxon>
        <taxon>Nostocales</taxon>
        <taxon>Calotrichaceae</taxon>
        <taxon>Calothrix</taxon>
    </lineage>
</organism>
<dbReference type="EMBL" id="JACJQH010000102">
    <property type="protein sequence ID" value="MBD2200663.1"/>
    <property type="molecule type" value="Genomic_DNA"/>
</dbReference>
<evidence type="ECO:0000313" key="3">
    <source>
        <dbReference type="Proteomes" id="UP000658514"/>
    </source>
</evidence>
<name>A0ABR8AN18_9CYAN</name>
<gene>
    <name evidence="2" type="ORF">H6G24_35345</name>
</gene>
<dbReference type="RefSeq" id="WP_190551815.1">
    <property type="nucleotide sequence ID" value="NZ_CAWPNO010000005.1"/>
</dbReference>
<comment type="caution">
    <text evidence="2">The sequence shown here is derived from an EMBL/GenBank/DDBJ whole genome shotgun (WGS) entry which is preliminary data.</text>
</comment>
<protein>
    <recommendedName>
        <fullName evidence="4">Site-specific DNA-cytosine methylase</fullName>
    </recommendedName>
</protein>
<feature type="compositionally biased region" description="Basic residues" evidence="1">
    <location>
        <begin position="1"/>
        <end position="11"/>
    </location>
</feature>
<accession>A0ABR8AN18</accession>
<evidence type="ECO:0000313" key="2">
    <source>
        <dbReference type="EMBL" id="MBD2200663.1"/>
    </source>
</evidence>
<sequence length="333" mass="38068">MNIPPRKRKKATSTSSDLQPVANPQDFSHQDNQDVVTIDVPAVEVPELTPEEQSDRLHLERKVERAFFEAGKALAELRDRRLYRSTQRTFEEYCKDRFGFERRHPYRLIEAAVVVDNLMQMCPIGTQIEVDSSDGQQQSVGTQIEIESSEQQMCPIGTQVLPTSERQIRPLTKLEPQQQQEVWQQAVQKAGGKVPTGKIVKDIVQRIMERTQVPNTYQLGEVCQILAKDNPELRGKGGCWAIVTQVNEFTCTVRTWDGELTVGLKHLKSYEYLPEDCQQMQEVCDRISRVYSSGLEESVQKFLESLGKLKRAYLTDLEEKVLGVLELEINTEN</sequence>
<reference evidence="2 3" key="1">
    <citation type="journal article" date="2020" name="ISME J.">
        <title>Comparative genomics reveals insights into cyanobacterial evolution and habitat adaptation.</title>
        <authorList>
            <person name="Chen M.Y."/>
            <person name="Teng W.K."/>
            <person name="Zhao L."/>
            <person name="Hu C.X."/>
            <person name="Zhou Y.K."/>
            <person name="Han B.P."/>
            <person name="Song L.R."/>
            <person name="Shu W.S."/>
        </authorList>
    </citation>
    <scope>NUCLEOTIDE SEQUENCE [LARGE SCALE GENOMIC DNA]</scope>
    <source>
        <strain evidence="2 3">FACHB-288</strain>
    </source>
</reference>
<keyword evidence="3" id="KW-1185">Reference proteome</keyword>